<feature type="domain" description="HTH crp-type" evidence="5">
    <location>
        <begin position="152"/>
        <end position="218"/>
    </location>
</feature>
<dbReference type="InterPro" id="IPR018490">
    <property type="entry name" value="cNMP-bd_dom_sf"/>
</dbReference>
<gene>
    <name evidence="6" type="ORF">INF30_06090</name>
</gene>
<dbReference type="CDD" id="cd00038">
    <property type="entry name" value="CAP_ED"/>
    <property type="match status" value="1"/>
</dbReference>
<dbReference type="PROSITE" id="PS50042">
    <property type="entry name" value="CNMP_BINDING_3"/>
    <property type="match status" value="1"/>
</dbReference>
<evidence type="ECO:0000256" key="1">
    <source>
        <dbReference type="ARBA" id="ARBA00023015"/>
    </source>
</evidence>
<evidence type="ECO:0000259" key="5">
    <source>
        <dbReference type="PROSITE" id="PS51063"/>
    </source>
</evidence>
<keyword evidence="2" id="KW-0238">DNA-binding</keyword>
<name>A0ABR9RIN4_9FIRM</name>
<evidence type="ECO:0000259" key="4">
    <source>
        <dbReference type="PROSITE" id="PS50042"/>
    </source>
</evidence>
<dbReference type="InterPro" id="IPR036390">
    <property type="entry name" value="WH_DNA-bd_sf"/>
</dbReference>
<dbReference type="Gene3D" id="2.60.120.10">
    <property type="entry name" value="Jelly Rolls"/>
    <property type="match status" value="1"/>
</dbReference>
<keyword evidence="3" id="KW-0804">Transcription</keyword>
<evidence type="ECO:0000313" key="6">
    <source>
        <dbReference type="EMBL" id="MBE5062830.1"/>
    </source>
</evidence>
<organism evidence="6 7">
    <name type="scientific">Claveliimonas monacensis</name>
    <dbReference type="NCBI Taxonomy" id="2779351"/>
    <lineage>
        <taxon>Bacteria</taxon>
        <taxon>Bacillati</taxon>
        <taxon>Bacillota</taxon>
        <taxon>Clostridia</taxon>
        <taxon>Lachnospirales</taxon>
        <taxon>Lachnospiraceae</taxon>
        <taxon>Claveliimonas</taxon>
    </lineage>
</organism>
<dbReference type="InterPro" id="IPR050397">
    <property type="entry name" value="Env_Response_Regulators"/>
</dbReference>
<dbReference type="Gene3D" id="1.10.10.10">
    <property type="entry name" value="Winged helix-like DNA-binding domain superfamily/Winged helix DNA-binding domain"/>
    <property type="match status" value="1"/>
</dbReference>
<sequence>MSNQTDQAFLESALSFFPHLSSAEKNLLLQNTAAVSYKKGSSIHRADYKCLGLLLVKSGSLRVYIMSEDGKEITLYRIYPGELCILSASCVLSSITFDVYIDAVEDSQVLQVSSSVISLLMHDNIYVEAFANRAAAERFSDVMWAMQQILFMSFDRRLAIFLLDESASLGTDRLTLTHEQIAKLMGSAREVVTRMLKYFSQEGYVALSRGSVTLLDKKALRKLADTQP</sequence>
<dbReference type="SUPFAM" id="SSF46785">
    <property type="entry name" value="Winged helix' DNA-binding domain"/>
    <property type="match status" value="1"/>
</dbReference>
<dbReference type="PANTHER" id="PTHR24567">
    <property type="entry name" value="CRP FAMILY TRANSCRIPTIONAL REGULATORY PROTEIN"/>
    <property type="match status" value="1"/>
</dbReference>
<evidence type="ECO:0000256" key="3">
    <source>
        <dbReference type="ARBA" id="ARBA00023163"/>
    </source>
</evidence>
<dbReference type="RefSeq" id="WP_226394567.1">
    <property type="nucleotide sequence ID" value="NZ_JADCKL010000003.1"/>
</dbReference>
<dbReference type="EMBL" id="JADCKL010000003">
    <property type="protein sequence ID" value="MBE5062830.1"/>
    <property type="molecule type" value="Genomic_DNA"/>
</dbReference>
<evidence type="ECO:0000313" key="7">
    <source>
        <dbReference type="Proteomes" id="UP000758652"/>
    </source>
</evidence>
<protein>
    <submittedName>
        <fullName evidence="6">Crp/Fnr family transcriptional regulator</fullName>
    </submittedName>
</protein>
<dbReference type="Pfam" id="PF00027">
    <property type="entry name" value="cNMP_binding"/>
    <property type="match status" value="1"/>
</dbReference>
<dbReference type="SUPFAM" id="SSF51206">
    <property type="entry name" value="cAMP-binding domain-like"/>
    <property type="match status" value="1"/>
</dbReference>
<dbReference type="SMART" id="SM00419">
    <property type="entry name" value="HTH_CRP"/>
    <property type="match status" value="1"/>
</dbReference>
<keyword evidence="1" id="KW-0805">Transcription regulation</keyword>
<proteinExistence type="predicted"/>
<keyword evidence="7" id="KW-1185">Reference proteome</keyword>
<dbReference type="InterPro" id="IPR012318">
    <property type="entry name" value="HTH_CRP"/>
</dbReference>
<dbReference type="PANTHER" id="PTHR24567:SF26">
    <property type="entry name" value="REGULATORY PROTEIN YEIL"/>
    <property type="match status" value="1"/>
</dbReference>
<dbReference type="Proteomes" id="UP000758652">
    <property type="component" value="Unassembled WGS sequence"/>
</dbReference>
<comment type="caution">
    <text evidence="6">The sequence shown here is derived from an EMBL/GenBank/DDBJ whole genome shotgun (WGS) entry which is preliminary data.</text>
</comment>
<feature type="domain" description="Cyclic nucleotide-binding" evidence="4">
    <location>
        <begin position="16"/>
        <end position="82"/>
    </location>
</feature>
<dbReference type="InterPro" id="IPR000595">
    <property type="entry name" value="cNMP-bd_dom"/>
</dbReference>
<accession>A0ABR9RIN4</accession>
<dbReference type="PROSITE" id="PS51063">
    <property type="entry name" value="HTH_CRP_2"/>
    <property type="match status" value="1"/>
</dbReference>
<dbReference type="CDD" id="cd00092">
    <property type="entry name" value="HTH_CRP"/>
    <property type="match status" value="1"/>
</dbReference>
<dbReference type="Pfam" id="PF13545">
    <property type="entry name" value="HTH_Crp_2"/>
    <property type="match status" value="1"/>
</dbReference>
<dbReference type="InterPro" id="IPR036388">
    <property type="entry name" value="WH-like_DNA-bd_sf"/>
</dbReference>
<evidence type="ECO:0000256" key="2">
    <source>
        <dbReference type="ARBA" id="ARBA00023125"/>
    </source>
</evidence>
<dbReference type="InterPro" id="IPR014710">
    <property type="entry name" value="RmlC-like_jellyroll"/>
</dbReference>
<reference evidence="6 7" key="1">
    <citation type="submission" date="2020-10" db="EMBL/GenBank/DDBJ databases">
        <title>ChiBAC.</title>
        <authorList>
            <person name="Zenner C."/>
            <person name="Hitch T.C.A."/>
            <person name="Clavel T."/>
        </authorList>
    </citation>
    <scope>NUCLEOTIDE SEQUENCE [LARGE SCALE GENOMIC DNA]</scope>
    <source>
        <strain evidence="6 7">DSM 108991</strain>
    </source>
</reference>